<dbReference type="Proteomes" id="UP000219042">
    <property type="component" value="Unassembled WGS sequence"/>
</dbReference>
<accession>A0A240E8L0</accession>
<gene>
    <name evidence="1" type="ORF">SAMN05421731_104329</name>
</gene>
<dbReference type="AlphaFoldDB" id="A0A240E8L0"/>
<protein>
    <submittedName>
        <fullName evidence="1">Uncharacterized protein</fullName>
    </submittedName>
</protein>
<dbReference type="OrthoDB" id="9818580at2"/>
<evidence type="ECO:0000313" key="1">
    <source>
        <dbReference type="EMBL" id="SNX44962.1"/>
    </source>
</evidence>
<keyword evidence="2" id="KW-1185">Reference proteome</keyword>
<dbReference type="EMBL" id="OANT01000004">
    <property type="protein sequence ID" value="SNX44962.1"/>
    <property type="molecule type" value="Genomic_DNA"/>
</dbReference>
<organism evidence="1 2">
    <name type="scientific">Acinetobacter puyangensis</name>
    <dbReference type="NCBI Taxonomy" id="1096779"/>
    <lineage>
        <taxon>Bacteria</taxon>
        <taxon>Pseudomonadati</taxon>
        <taxon>Pseudomonadota</taxon>
        <taxon>Gammaproteobacteria</taxon>
        <taxon>Moraxellales</taxon>
        <taxon>Moraxellaceae</taxon>
        <taxon>Acinetobacter</taxon>
    </lineage>
</organism>
<reference evidence="2" key="1">
    <citation type="submission" date="2016-09" db="EMBL/GenBank/DDBJ databases">
        <authorList>
            <person name="Varghese N."/>
            <person name="Submissions S."/>
        </authorList>
    </citation>
    <scope>NUCLEOTIDE SEQUENCE [LARGE SCALE GENOMIC DNA]</scope>
    <source>
        <strain evidence="2">ANC 4466</strain>
    </source>
</reference>
<evidence type="ECO:0000313" key="2">
    <source>
        <dbReference type="Proteomes" id="UP000219042"/>
    </source>
</evidence>
<name>A0A240E8L0_9GAMM</name>
<sequence length="344" mass="41653">MRRQELDLIRNEFKTTKNFQVFILKYFAVPHREVQYLVAQAQWKQIQQETELIKYNRATQNFIQKYKLHLHVEIRILVLNAMYAQIKNHQHQWAHVALNDAYNEVIEYAKNLDQHDTTVCRVLIYAYWFKTMSLKHKDQFKAQYFLHKIKALDQSLQLDDVTKQYILQADILLMFMLIEKQQTQFPAEHFYRILNQFDRHQDVGLHIQFKNLIGVYIYQKIDLARPIKNYGEIKIFLDYLDEHSALNMMLLQLDEPKVEQLVLIRIAFLYWLSGKSDESEAFILAYFHHLPSAIDLIALVKQRYYFSSQDAQYNFIELIQLTFEKYKNLNKYRQLFKSYKDRDE</sequence>
<dbReference type="RefSeq" id="WP_097079170.1">
    <property type="nucleotide sequence ID" value="NZ_BAABHT010000009.1"/>
</dbReference>
<proteinExistence type="predicted"/>